<dbReference type="SUPFAM" id="SSF51126">
    <property type="entry name" value="Pectin lyase-like"/>
    <property type="match status" value="1"/>
</dbReference>
<sequence>MTIKLEQELIVTSDKTIDAGGANVEICNGAGITVQFGKTVICHGLQIHHIILAKGGKIKDGENHLGLQSASNGDRVSIFGTTNIWLDYLSFHHCAYGFINVIQGSTVVTISNCHFGYHDNVMLFAASNSYNANEKIQ</sequence>
<dbReference type="InterPro" id="IPR045032">
    <property type="entry name" value="PEL"/>
</dbReference>
<dbReference type="UniPathway" id="UPA00545">
    <property type="reaction ID" value="UER00824"/>
</dbReference>
<evidence type="ECO:0000256" key="5">
    <source>
        <dbReference type="ARBA" id="ARBA00022723"/>
    </source>
</evidence>
<evidence type="ECO:0000313" key="12">
    <source>
        <dbReference type="Proteomes" id="UP000593561"/>
    </source>
</evidence>
<evidence type="ECO:0000256" key="9">
    <source>
        <dbReference type="RuleBase" id="RU361123"/>
    </source>
</evidence>
<evidence type="ECO:0000256" key="3">
    <source>
        <dbReference type="ARBA" id="ARBA00010980"/>
    </source>
</evidence>
<evidence type="ECO:0000256" key="4">
    <source>
        <dbReference type="ARBA" id="ARBA00012272"/>
    </source>
</evidence>
<dbReference type="InterPro" id="IPR002022">
    <property type="entry name" value="Pec_lyase"/>
</dbReference>
<comment type="catalytic activity">
    <reaction evidence="1 9">
        <text>Eliminative cleavage of (1-&gt;4)-alpha-D-galacturonan to give oligosaccharides with 4-deoxy-alpha-D-galact-4-enuronosyl groups at their non-reducing ends.</text>
        <dbReference type="EC" id="4.2.2.2"/>
    </reaction>
</comment>
<keyword evidence="12" id="KW-1185">Reference proteome</keyword>
<dbReference type="EC" id="4.2.2.2" evidence="4 9"/>
<comment type="cofactor">
    <cofactor evidence="9">
        <name>Ca(2+)</name>
        <dbReference type="ChEBI" id="CHEBI:29108"/>
    </cofactor>
    <text evidence="9">Binds 1 Ca(2+) ion. Required for its activity.</text>
</comment>
<dbReference type="GO" id="GO:0045490">
    <property type="term" value="P:pectin catabolic process"/>
    <property type="evidence" value="ECO:0007669"/>
    <property type="project" value="UniProtKB-UniPathway"/>
</dbReference>
<dbReference type="AlphaFoldDB" id="A0A7J8SEV6"/>
<dbReference type="Gene3D" id="2.160.20.10">
    <property type="entry name" value="Single-stranded right-handed beta-helix, Pectin lyase-like"/>
    <property type="match status" value="1"/>
</dbReference>
<evidence type="ECO:0000256" key="1">
    <source>
        <dbReference type="ARBA" id="ARBA00000695"/>
    </source>
</evidence>
<evidence type="ECO:0000256" key="8">
    <source>
        <dbReference type="ARBA" id="ARBA00023239"/>
    </source>
</evidence>
<accession>A0A7J8SEV6</accession>
<feature type="domain" description="Pectate lyase" evidence="10">
    <location>
        <begin position="1"/>
        <end position="137"/>
    </location>
</feature>
<comment type="pathway">
    <text evidence="2 9">Glycan metabolism; pectin degradation; 2-dehydro-3-deoxy-D-gluconate from pectin: step 2/5.</text>
</comment>
<dbReference type="InterPro" id="IPR011050">
    <property type="entry name" value="Pectin_lyase_fold/virulence"/>
</dbReference>
<dbReference type="PANTHER" id="PTHR31683">
    <property type="entry name" value="PECTATE LYASE 18-RELATED"/>
    <property type="match status" value="1"/>
</dbReference>
<keyword evidence="7 9" id="KW-0106">Calcium</keyword>
<keyword evidence="8 9" id="KW-0456">Lyase</keyword>
<dbReference type="GO" id="GO:0046872">
    <property type="term" value="F:metal ion binding"/>
    <property type="evidence" value="ECO:0007669"/>
    <property type="project" value="UniProtKB-KW"/>
</dbReference>
<dbReference type="SMART" id="SM00656">
    <property type="entry name" value="Amb_all"/>
    <property type="match status" value="1"/>
</dbReference>
<keyword evidence="6" id="KW-0732">Signal</keyword>
<dbReference type="InterPro" id="IPR018082">
    <property type="entry name" value="AmbAllergen"/>
</dbReference>
<name>A0A7J8SEV6_GOSDV</name>
<reference evidence="11 12" key="1">
    <citation type="journal article" date="2019" name="Genome Biol. Evol.">
        <title>Insights into the evolution of the New World diploid cottons (Gossypium, subgenus Houzingenia) based on genome sequencing.</title>
        <authorList>
            <person name="Grover C.E."/>
            <person name="Arick M.A. 2nd"/>
            <person name="Thrash A."/>
            <person name="Conover J.L."/>
            <person name="Sanders W.S."/>
            <person name="Peterson D.G."/>
            <person name="Frelichowski J.E."/>
            <person name="Scheffler J.A."/>
            <person name="Scheffler B.E."/>
            <person name="Wendel J.F."/>
        </authorList>
    </citation>
    <scope>NUCLEOTIDE SEQUENCE [LARGE SCALE GENOMIC DNA]</scope>
    <source>
        <strain evidence="11">27</strain>
        <tissue evidence="11">Leaf</tissue>
    </source>
</reference>
<evidence type="ECO:0000259" key="10">
    <source>
        <dbReference type="SMART" id="SM00656"/>
    </source>
</evidence>
<gene>
    <name evidence="11" type="ORF">Godav_009948</name>
</gene>
<dbReference type="InterPro" id="IPR012334">
    <property type="entry name" value="Pectin_lyas_fold"/>
</dbReference>
<proteinExistence type="inferred from homology"/>
<dbReference type="PRINTS" id="PR00807">
    <property type="entry name" value="AMBALLERGEN"/>
</dbReference>
<evidence type="ECO:0000313" key="11">
    <source>
        <dbReference type="EMBL" id="MBA0624628.1"/>
    </source>
</evidence>
<organism evidence="11 12">
    <name type="scientific">Gossypium davidsonii</name>
    <name type="common">Davidson's cotton</name>
    <name type="synonym">Gossypium klotzschianum subsp. davidsonii</name>
    <dbReference type="NCBI Taxonomy" id="34287"/>
    <lineage>
        <taxon>Eukaryota</taxon>
        <taxon>Viridiplantae</taxon>
        <taxon>Streptophyta</taxon>
        <taxon>Embryophyta</taxon>
        <taxon>Tracheophyta</taxon>
        <taxon>Spermatophyta</taxon>
        <taxon>Magnoliopsida</taxon>
        <taxon>eudicotyledons</taxon>
        <taxon>Gunneridae</taxon>
        <taxon>Pentapetalae</taxon>
        <taxon>rosids</taxon>
        <taxon>malvids</taxon>
        <taxon>Malvales</taxon>
        <taxon>Malvaceae</taxon>
        <taxon>Malvoideae</taxon>
        <taxon>Gossypium</taxon>
    </lineage>
</organism>
<comment type="caution">
    <text evidence="11">The sequence shown here is derived from an EMBL/GenBank/DDBJ whole genome shotgun (WGS) entry which is preliminary data.</text>
</comment>
<keyword evidence="5 9" id="KW-0479">Metal-binding</keyword>
<dbReference type="PANTHER" id="PTHR31683:SF208">
    <property type="entry name" value="PECTATE LYASE"/>
    <property type="match status" value="1"/>
</dbReference>
<evidence type="ECO:0000256" key="2">
    <source>
        <dbReference type="ARBA" id="ARBA00005220"/>
    </source>
</evidence>
<dbReference type="GO" id="GO:0030570">
    <property type="term" value="F:pectate lyase activity"/>
    <property type="evidence" value="ECO:0007669"/>
    <property type="project" value="UniProtKB-EC"/>
</dbReference>
<evidence type="ECO:0000256" key="7">
    <source>
        <dbReference type="ARBA" id="ARBA00022837"/>
    </source>
</evidence>
<comment type="similarity">
    <text evidence="3 9">Belongs to the polysaccharide lyase 1 family.</text>
</comment>
<dbReference type="EMBL" id="JABFAC010000009">
    <property type="protein sequence ID" value="MBA0624628.1"/>
    <property type="molecule type" value="Genomic_DNA"/>
</dbReference>
<dbReference type="Proteomes" id="UP000593561">
    <property type="component" value="Unassembled WGS sequence"/>
</dbReference>
<feature type="non-terminal residue" evidence="11">
    <location>
        <position position="137"/>
    </location>
</feature>
<evidence type="ECO:0000256" key="6">
    <source>
        <dbReference type="ARBA" id="ARBA00022729"/>
    </source>
</evidence>
<protein>
    <recommendedName>
        <fullName evidence="4 9">Pectate lyase</fullName>
        <ecNumber evidence="4 9">4.2.2.2</ecNumber>
    </recommendedName>
</protein>